<keyword evidence="1" id="KW-0548">Nucleotidyltransferase</keyword>
<dbReference type="HOGENOM" id="CLU_131584_2_1_6"/>
<evidence type="ECO:0000313" key="1">
    <source>
        <dbReference type="EMBL" id="AIA54631.1"/>
    </source>
</evidence>
<dbReference type="Pfam" id="PF04364">
    <property type="entry name" value="DNA_pol3_chi"/>
    <property type="match status" value="1"/>
</dbReference>
<dbReference type="EMBL" id="CP005986">
    <property type="protein sequence ID" value="AIA54631.1"/>
    <property type="molecule type" value="Genomic_DNA"/>
</dbReference>
<dbReference type="InterPro" id="IPR036768">
    <property type="entry name" value="PolIII_chi_sf"/>
</dbReference>
<sequence length="143" mass="15782">MPSASFYRLPANLLTATEQHRAVCRVVAKAWQVLGQVNILCRDEELAESMDDLLWTYQAGAFTPHGRDPQEPVCLYAGTDASVLRPAPALALVGLRELPGNLPDAARLLDFIPPDESGVADARQRYRILREAGYTIQTYTLEA</sequence>
<dbReference type="InterPro" id="IPR007459">
    <property type="entry name" value="DNA_pol3_chi"/>
</dbReference>
<dbReference type="SUPFAM" id="SSF102400">
    <property type="entry name" value="DNA polymerase III chi subunit"/>
    <property type="match status" value="1"/>
</dbReference>
<dbReference type="AlphaFoldDB" id="A0A059ZXC3"/>
<proteinExistence type="predicted"/>
<name>A0A059ZXC3_ACICK</name>
<gene>
    <name evidence="1" type="ORF">Acaty_c0753</name>
</gene>
<dbReference type="GO" id="GO:0032298">
    <property type="term" value="P:positive regulation of DNA-templated DNA replication initiation"/>
    <property type="evidence" value="ECO:0007669"/>
    <property type="project" value="TreeGrafter"/>
</dbReference>
<dbReference type="GO" id="GO:0006260">
    <property type="term" value="P:DNA replication"/>
    <property type="evidence" value="ECO:0007669"/>
    <property type="project" value="InterPro"/>
</dbReference>
<reference evidence="1 2" key="1">
    <citation type="journal article" date="2009" name="J. Bacteriol.">
        <title>Draft genome sequence of the extremely acidophilic bacterium Acidithiobacillus caldus ATCC 51756 reveals metabolic versatility in the genus Acidithiobacillus.</title>
        <authorList>
            <person name="Valdes J."/>
            <person name="Quatrini R."/>
            <person name="Hallberg K."/>
            <person name="Dopson M."/>
            <person name="Valenzuela P.D."/>
            <person name="Holmes D.S."/>
        </authorList>
    </citation>
    <scope>NUCLEOTIDE SEQUENCE [LARGE SCALE GENOMIC DNA]</scope>
    <source>
        <strain evidence="2">ATCC 51756 / DSM 8584 / KU</strain>
    </source>
</reference>
<protein>
    <submittedName>
        <fullName evidence="1">DNA polymerase III chi subunit</fullName>
        <ecNumber evidence="1">2.7.7.7</ecNumber>
    </submittedName>
</protein>
<dbReference type="Proteomes" id="UP000005522">
    <property type="component" value="Chromosome"/>
</dbReference>
<dbReference type="PANTHER" id="PTHR38767:SF1">
    <property type="entry name" value="DNA POLYMERASE III SUBUNIT CHI"/>
    <property type="match status" value="1"/>
</dbReference>
<dbReference type="PANTHER" id="PTHR38767">
    <property type="entry name" value="DNA POLYMERASE III SUBUNIT CHI"/>
    <property type="match status" value="1"/>
</dbReference>
<evidence type="ECO:0000313" key="2">
    <source>
        <dbReference type="Proteomes" id="UP000005522"/>
    </source>
</evidence>
<dbReference type="Gene3D" id="3.40.50.10110">
    <property type="entry name" value="DNA polymerase III subunit chi"/>
    <property type="match status" value="1"/>
</dbReference>
<dbReference type="GO" id="GO:0003677">
    <property type="term" value="F:DNA binding"/>
    <property type="evidence" value="ECO:0007669"/>
    <property type="project" value="InterPro"/>
</dbReference>
<dbReference type="GO" id="GO:0003887">
    <property type="term" value="F:DNA-directed DNA polymerase activity"/>
    <property type="evidence" value="ECO:0007669"/>
    <property type="project" value="UniProtKB-EC"/>
</dbReference>
<organism evidence="1 2">
    <name type="scientific">Acidithiobacillus caldus (strain ATCC 51756 / DSM 8584 / KU)</name>
    <dbReference type="NCBI Taxonomy" id="637389"/>
    <lineage>
        <taxon>Bacteria</taxon>
        <taxon>Pseudomonadati</taxon>
        <taxon>Pseudomonadota</taxon>
        <taxon>Acidithiobacillia</taxon>
        <taxon>Acidithiobacillales</taxon>
        <taxon>Acidithiobacillaceae</taxon>
        <taxon>Acidithiobacillus</taxon>
    </lineage>
</organism>
<accession>A0A059ZXC3</accession>
<dbReference type="KEGG" id="acz:Acaty_c0753"/>
<keyword evidence="1" id="KW-0808">Transferase</keyword>
<dbReference type="RefSeq" id="WP_004870981.1">
    <property type="nucleotide sequence ID" value="NZ_CP005986.1"/>
</dbReference>
<dbReference type="eggNOG" id="COG2927">
    <property type="taxonomic scope" value="Bacteria"/>
</dbReference>
<dbReference type="GeneID" id="92930750"/>
<dbReference type="EC" id="2.7.7.7" evidence="1"/>